<evidence type="ECO:0000313" key="4">
    <source>
        <dbReference type="EMBL" id="CAF3940744.1"/>
    </source>
</evidence>
<keyword evidence="2" id="KW-0472">Membrane</keyword>
<evidence type="ECO:0000313" key="5">
    <source>
        <dbReference type="Proteomes" id="UP000663891"/>
    </source>
</evidence>
<dbReference type="AlphaFoldDB" id="A0A814IY24"/>
<accession>A0A814IY24</accession>
<sequence length="264" mass="30741">MTQNHRTRFIRIPKQEEEVHIFSNPLNVDEQPATSTPLQTPSPRQGQREPLFDFDYQAPLTAHSLRPNSRWLIVRRNIHRIRFMGFRGAIGKEGQLPDFYLGLQMARELRRAQLEIKDVDNDTSFQAVKEFSLASAKGQNRKFDTRHVQPDDALIYDRLGEEPLSLQNLLYYFSKQDIQHGTVFWDFLNEVNHVLNLKRKRTVLVQRLRRLALSLALVVYIIIGLMFCTMVIGIITTITKMNDPEVEWMDHNLGGYSSDFLSTI</sequence>
<comment type="caution">
    <text evidence="3">The sequence shown here is derived from an EMBL/GenBank/DDBJ whole genome shotgun (WGS) entry which is preliminary data.</text>
</comment>
<protein>
    <submittedName>
        <fullName evidence="3">Uncharacterized protein</fullName>
    </submittedName>
</protein>
<evidence type="ECO:0000313" key="3">
    <source>
        <dbReference type="EMBL" id="CAF1030539.1"/>
    </source>
</evidence>
<evidence type="ECO:0000256" key="2">
    <source>
        <dbReference type="SAM" id="Phobius"/>
    </source>
</evidence>
<dbReference type="Proteomes" id="UP000663881">
    <property type="component" value="Unassembled WGS sequence"/>
</dbReference>
<feature type="transmembrane region" description="Helical" evidence="2">
    <location>
        <begin position="211"/>
        <end position="238"/>
    </location>
</feature>
<dbReference type="EMBL" id="CAJNON010000145">
    <property type="protein sequence ID" value="CAF1030539.1"/>
    <property type="molecule type" value="Genomic_DNA"/>
</dbReference>
<feature type="compositionally biased region" description="Polar residues" evidence="1">
    <location>
        <begin position="32"/>
        <end position="45"/>
    </location>
</feature>
<dbReference type="Proteomes" id="UP000663891">
    <property type="component" value="Unassembled WGS sequence"/>
</dbReference>
<organism evidence="3 5">
    <name type="scientific">Adineta steineri</name>
    <dbReference type="NCBI Taxonomy" id="433720"/>
    <lineage>
        <taxon>Eukaryota</taxon>
        <taxon>Metazoa</taxon>
        <taxon>Spiralia</taxon>
        <taxon>Gnathifera</taxon>
        <taxon>Rotifera</taxon>
        <taxon>Eurotatoria</taxon>
        <taxon>Bdelloidea</taxon>
        <taxon>Adinetida</taxon>
        <taxon>Adinetidae</taxon>
        <taxon>Adineta</taxon>
    </lineage>
</organism>
<gene>
    <name evidence="4" type="ORF">OKA104_LOCUS26371</name>
    <name evidence="3" type="ORF">VCS650_LOCUS16306</name>
</gene>
<reference evidence="3" key="1">
    <citation type="submission" date="2021-02" db="EMBL/GenBank/DDBJ databases">
        <authorList>
            <person name="Nowell W R."/>
        </authorList>
    </citation>
    <scope>NUCLEOTIDE SEQUENCE</scope>
</reference>
<dbReference type="OrthoDB" id="10031487at2759"/>
<keyword evidence="2" id="KW-0812">Transmembrane</keyword>
<proteinExistence type="predicted"/>
<dbReference type="EMBL" id="CAJOAY010002306">
    <property type="protein sequence ID" value="CAF3940744.1"/>
    <property type="molecule type" value="Genomic_DNA"/>
</dbReference>
<name>A0A814IY24_9BILA</name>
<feature type="region of interest" description="Disordered" evidence="1">
    <location>
        <begin position="24"/>
        <end position="49"/>
    </location>
</feature>
<keyword evidence="2" id="KW-1133">Transmembrane helix</keyword>
<evidence type="ECO:0000256" key="1">
    <source>
        <dbReference type="SAM" id="MobiDB-lite"/>
    </source>
</evidence>